<organism evidence="5 6">
    <name type="scientific">Streptomyces prasinus</name>
    <dbReference type="NCBI Taxonomy" id="67345"/>
    <lineage>
        <taxon>Bacteria</taxon>
        <taxon>Bacillati</taxon>
        <taxon>Actinomycetota</taxon>
        <taxon>Actinomycetes</taxon>
        <taxon>Kitasatosporales</taxon>
        <taxon>Streptomycetaceae</taxon>
        <taxon>Streptomyces</taxon>
    </lineage>
</organism>
<dbReference type="InterPro" id="IPR028994">
    <property type="entry name" value="Integrin_alpha_N"/>
</dbReference>
<evidence type="ECO:0000256" key="2">
    <source>
        <dbReference type="ARBA" id="ARBA00022737"/>
    </source>
</evidence>
<protein>
    <recommendedName>
        <fullName evidence="7">VCBS repeat-containing protein</fullName>
    </recommendedName>
</protein>
<dbReference type="Pfam" id="PF01839">
    <property type="entry name" value="FG-GAP"/>
    <property type="match status" value="3"/>
</dbReference>
<feature type="region of interest" description="Disordered" evidence="4">
    <location>
        <begin position="1"/>
        <end position="28"/>
    </location>
</feature>
<dbReference type="PROSITE" id="PS51470">
    <property type="entry name" value="FG_GAP"/>
    <property type="match status" value="2"/>
</dbReference>
<keyword evidence="1" id="KW-0732">Signal</keyword>
<dbReference type="SMART" id="SM00191">
    <property type="entry name" value="Int_alpha"/>
    <property type="match status" value="6"/>
</dbReference>
<dbReference type="SUPFAM" id="SSF69318">
    <property type="entry name" value="Integrin alpha N-terminal domain"/>
    <property type="match status" value="1"/>
</dbReference>
<evidence type="ECO:0000256" key="4">
    <source>
        <dbReference type="SAM" id="MobiDB-lite"/>
    </source>
</evidence>
<dbReference type="InterPro" id="IPR000413">
    <property type="entry name" value="Integrin_alpha"/>
</dbReference>
<evidence type="ECO:0000256" key="1">
    <source>
        <dbReference type="ARBA" id="ARBA00022729"/>
    </source>
</evidence>
<keyword evidence="2" id="KW-0677">Repeat</keyword>
<keyword evidence="3" id="KW-0325">Glycoprotein</keyword>
<dbReference type="Pfam" id="PF13517">
    <property type="entry name" value="FG-GAP_3"/>
    <property type="match status" value="1"/>
</dbReference>
<evidence type="ECO:0000313" key="5">
    <source>
        <dbReference type="EMBL" id="QEV09883.1"/>
    </source>
</evidence>
<feature type="compositionally biased region" description="Basic residues" evidence="4">
    <location>
        <begin position="16"/>
        <end position="28"/>
    </location>
</feature>
<dbReference type="Proteomes" id="UP000326041">
    <property type="component" value="Chromosome"/>
</dbReference>
<sequence>MLPAAGPADVGAGRSAGRRSTHGVRRGVPVRRPVLRRDTTIGPWYGSCRCRVLHGRGQPPAHSEGSALSSRAFHLSAVTAVAAVVTVTGTAPAVSDAGAPSSGSAASGFTAMSRADFDADGRPDVAVGAPGGTINGRTEAGYIAVVYGMAEGPNGVRYQLISQNRYAVPGTAETGDRFGSHLTAADLDGDGFTDLVVGAPGEDVDGARDVGRYTVLWGSVGGLATATAIGGGTSPARAGDFDGDGHTDLATARHVRYGPFSRTDGAARTGPLVVPGIRVDVMEAGDVDGDGTTDLVVGSGAPARDGLPAPLGRLRLLRGTASGLVAGPSIAPADTVSVDSVALGDTDGDGRQDVVFGRSTAGGSGLLGVVRGTADGLEARATLIGQDSPGVPGTGESGDRFGTDVAVGDVTGDGYADVVAGVPGEDLAGREDAGRFVVLRGSAAGVTGGSAQAFGQNTAGVPGSAEDGDRFGAGTAVVGGHVVVSAPGENERSGAVWAFAGTAAGITATGSVSFGPGTLAAPTAGARLGSAFHR</sequence>
<reference evidence="5 6" key="1">
    <citation type="submission" date="2017-09" db="EMBL/GenBank/DDBJ databases">
        <authorList>
            <person name="Lee N."/>
            <person name="Cho B.-K."/>
        </authorList>
    </citation>
    <scope>NUCLEOTIDE SEQUENCE [LARGE SCALE GENOMIC DNA]</scope>
    <source>
        <strain evidence="5 6">ATCC 13879</strain>
    </source>
</reference>
<name>A0ABX6B6B3_9ACTN</name>
<keyword evidence="6" id="KW-1185">Reference proteome</keyword>
<gene>
    <name evidence="5" type="ORF">CP972_33570</name>
</gene>
<accession>A0ABX6B6B3</accession>
<dbReference type="Gene3D" id="2.130.10.130">
    <property type="entry name" value="Integrin alpha, N-terminal"/>
    <property type="match status" value="3"/>
</dbReference>
<evidence type="ECO:0000313" key="6">
    <source>
        <dbReference type="Proteomes" id="UP000326041"/>
    </source>
</evidence>
<dbReference type="PRINTS" id="PR01185">
    <property type="entry name" value="INTEGRINA"/>
</dbReference>
<proteinExistence type="predicted"/>
<dbReference type="InterPro" id="IPR013517">
    <property type="entry name" value="FG-GAP"/>
</dbReference>
<dbReference type="InterPro" id="IPR013519">
    <property type="entry name" value="Int_alpha_beta-p"/>
</dbReference>
<evidence type="ECO:0000256" key="3">
    <source>
        <dbReference type="ARBA" id="ARBA00023180"/>
    </source>
</evidence>
<dbReference type="PANTHER" id="PTHR46580">
    <property type="entry name" value="SENSOR KINASE-RELATED"/>
    <property type="match status" value="1"/>
</dbReference>
<evidence type="ECO:0008006" key="7">
    <source>
        <dbReference type="Google" id="ProtNLM"/>
    </source>
</evidence>
<dbReference type="EMBL" id="CP023697">
    <property type="protein sequence ID" value="QEV09883.1"/>
    <property type="molecule type" value="Genomic_DNA"/>
</dbReference>